<accession>A0A9X1YA43</accession>
<dbReference type="EMBL" id="JALPRX010000043">
    <property type="protein sequence ID" value="MCK8784922.1"/>
    <property type="molecule type" value="Genomic_DNA"/>
</dbReference>
<evidence type="ECO:0000313" key="1">
    <source>
        <dbReference type="EMBL" id="MCK8784922.1"/>
    </source>
</evidence>
<organism evidence="1 2">
    <name type="scientific">Roseomonas acroporae</name>
    <dbReference type="NCBI Taxonomy" id="2937791"/>
    <lineage>
        <taxon>Bacteria</taxon>
        <taxon>Pseudomonadati</taxon>
        <taxon>Pseudomonadota</taxon>
        <taxon>Alphaproteobacteria</taxon>
        <taxon>Acetobacterales</taxon>
        <taxon>Roseomonadaceae</taxon>
        <taxon>Roseomonas</taxon>
    </lineage>
</organism>
<dbReference type="Proteomes" id="UP001139516">
    <property type="component" value="Unassembled WGS sequence"/>
</dbReference>
<gene>
    <name evidence="1" type="ORF">M0638_11070</name>
</gene>
<name>A0A9X1YA43_9PROT</name>
<reference evidence="1" key="1">
    <citation type="submission" date="2022-04" db="EMBL/GenBank/DDBJ databases">
        <title>Roseomonas acroporae sp. nov., isolated from coral Acropora digitifera.</title>
        <authorList>
            <person name="Sun H."/>
        </authorList>
    </citation>
    <scope>NUCLEOTIDE SEQUENCE</scope>
    <source>
        <strain evidence="1">NAR14</strain>
    </source>
</reference>
<comment type="caution">
    <text evidence="1">The sequence shown here is derived from an EMBL/GenBank/DDBJ whole genome shotgun (WGS) entry which is preliminary data.</text>
</comment>
<sequence length="70" mass="7238">MRIADDDRHLIHDPAQLEALYGTPGEASVIKEVDHIHPHYAAFIRAAPFAVLATAGPGGLDAGPRGAAAG</sequence>
<keyword evidence="2" id="KW-1185">Reference proteome</keyword>
<proteinExistence type="predicted"/>
<feature type="non-terminal residue" evidence="1">
    <location>
        <position position="70"/>
    </location>
</feature>
<evidence type="ECO:0000313" key="2">
    <source>
        <dbReference type="Proteomes" id="UP001139516"/>
    </source>
</evidence>
<dbReference type="AlphaFoldDB" id="A0A9X1YA43"/>
<protein>
    <submittedName>
        <fullName evidence="1">Flavin-nucleotide-binding protein</fullName>
    </submittedName>
</protein>